<name>A0A1M5G229_LOKAT</name>
<evidence type="ECO:0000256" key="5">
    <source>
        <dbReference type="ARBA" id="ARBA00022692"/>
    </source>
</evidence>
<dbReference type="STRING" id="366533.SAMN05444339_1325"/>
<evidence type="ECO:0000256" key="1">
    <source>
        <dbReference type="ARBA" id="ARBA00004429"/>
    </source>
</evidence>
<dbReference type="Pfam" id="PF04290">
    <property type="entry name" value="DctQ"/>
    <property type="match status" value="1"/>
</dbReference>
<organism evidence="11 12">
    <name type="scientific">Loktanella atrilutea</name>
    <dbReference type="NCBI Taxonomy" id="366533"/>
    <lineage>
        <taxon>Bacteria</taxon>
        <taxon>Pseudomonadati</taxon>
        <taxon>Pseudomonadota</taxon>
        <taxon>Alphaproteobacteria</taxon>
        <taxon>Rhodobacterales</taxon>
        <taxon>Roseobacteraceae</taxon>
        <taxon>Loktanella</taxon>
    </lineage>
</organism>
<dbReference type="AlphaFoldDB" id="A0A1M5G229"/>
<accession>A0A1M5G229</accession>
<reference evidence="12" key="1">
    <citation type="submission" date="2016-11" db="EMBL/GenBank/DDBJ databases">
        <authorList>
            <person name="Varghese N."/>
            <person name="Submissions S."/>
        </authorList>
    </citation>
    <scope>NUCLEOTIDE SEQUENCE [LARGE SCALE GENOMIC DNA]</scope>
    <source>
        <strain evidence="12">DSM 29326</strain>
    </source>
</reference>
<proteinExistence type="inferred from homology"/>
<dbReference type="PANTHER" id="PTHR35011:SF2">
    <property type="entry name" value="2,3-DIKETO-L-GULONATE TRAP TRANSPORTER SMALL PERMEASE PROTEIN YIAM"/>
    <property type="match status" value="1"/>
</dbReference>
<comment type="similarity">
    <text evidence="8 9">Belongs to the TRAP transporter small permease family.</text>
</comment>
<evidence type="ECO:0000256" key="3">
    <source>
        <dbReference type="ARBA" id="ARBA00022475"/>
    </source>
</evidence>
<dbReference type="PANTHER" id="PTHR35011">
    <property type="entry name" value="2,3-DIKETO-L-GULONATE TRAP TRANSPORTER SMALL PERMEASE PROTEIN YIAM"/>
    <property type="match status" value="1"/>
</dbReference>
<evidence type="ECO:0000313" key="12">
    <source>
        <dbReference type="Proteomes" id="UP000183987"/>
    </source>
</evidence>
<sequence length="176" mass="20569">MQIMSHRLRRVARHAADAVPALLLTAMFLAFIVQVFMRYVLNQPVGWTVEICVMAWIWIILWGQSVSARETDEIRFDIVYAGVRLQTKRVFRILFSACLVAIYAIALPATWDYVSFMRIEKTSYLDIRYNWVFSIFVVFLIASILRYGWIFWTALRGIDTTEEVDPLAVSRKDFSE</sequence>
<feature type="transmembrane region" description="Helical" evidence="9">
    <location>
        <begin position="131"/>
        <end position="149"/>
    </location>
</feature>
<gene>
    <name evidence="11" type="ORF">SAMN05444339_1325</name>
</gene>
<keyword evidence="6 9" id="KW-1133">Transmembrane helix</keyword>
<dbReference type="GO" id="GO:0005886">
    <property type="term" value="C:plasma membrane"/>
    <property type="evidence" value="ECO:0007669"/>
    <property type="project" value="UniProtKB-SubCell"/>
</dbReference>
<feature type="transmembrane region" description="Helical" evidence="9">
    <location>
        <begin position="89"/>
        <end position="111"/>
    </location>
</feature>
<comment type="function">
    <text evidence="9">Part of the tripartite ATP-independent periplasmic (TRAP) transport system.</text>
</comment>
<dbReference type="EMBL" id="FQUE01000032">
    <property type="protein sequence ID" value="SHF97694.1"/>
    <property type="molecule type" value="Genomic_DNA"/>
</dbReference>
<evidence type="ECO:0000256" key="4">
    <source>
        <dbReference type="ARBA" id="ARBA00022519"/>
    </source>
</evidence>
<feature type="transmembrane region" description="Helical" evidence="9">
    <location>
        <begin position="21"/>
        <end position="41"/>
    </location>
</feature>
<evidence type="ECO:0000256" key="9">
    <source>
        <dbReference type="RuleBase" id="RU369079"/>
    </source>
</evidence>
<comment type="subunit">
    <text evidence="9">The complex comprises the extracytoplasmic solute receptor protein and the two transmembrane proteins.</text>
</comment>
<keyword evidence="7 9" id="KW-0472">Membrane</keyword>
<evidence type="ECO:0000256" key="7">
    <source>
        <dbReference type="ARBA" id="ARBA00023136"/>
    </source>
</evidence>
<keyword evidence="12" id="KW-1185">Reference proteome</keyword>
<evidence type="ECO:0000259" key="10">
    <source>
        <dbReference type="Pfam" id="PF04290"/>
    </source>
</evidence>
<dbReference type="RefSeq" id="WP_218588326.1">
    <property type="nucleotide sequence ID" value="NZ_FQUE01000032.1"/>
</dbReference>
<comment type="subcellular location">
    <subcellularLocation>
        <location evidence="1 9">Cell inner membrane</location>
        <topology evidence="1 9">Multi-pass membrane protein</topology>
    </subcellularLocation>
</comment>
<dbReference type="InterPro" id="IPR007387">
    <property type="entry name" value="TRAP_DctQ"/>
</dbReference>
<dbReference type="InterPro" id="IPR055348">
    <property type="entry name" value="DctQ"/>
</dbReference>
<evidence type="ECO:0000313" key="11">
    <source>
        <dbReference type="EMBL" id="SHF97694.1"/>
    </source>
</evidence>
<dbReference type="GO" id="GO:0022857">
    <property type="term" value="F:transmembrane transporter activity"/>
    <property type="evidence" value="ECO:0007669"/>
    <property type="project" value="UniProtKB-UniRule"/>
</dbReference>
<feature type="domain" description="Tripartite ATP-independent periplasmic transporters DctQ component" evidence="10">
    <location>
        <begin position="27"/>
        <end position="155"/>
    </location>
</feature>
<keyword evidence="3" id="KW-1003">Cell membrane</keyword>
<evidence type="ECO:0000256" key="2">
    <source>
        <dbReference type="ARBA" id="ARBA00022448"/>
    </source>
</evidence>
<keyword evidence="5 9" id="KW-0812">Transmembrane</keyword>
<keyword evidence="4 9" id="KW-0997">Cell inner membrane</keyword>
<keyword evidence="2 9" id="KW-0813">Transport</keyword>
<dbReference type="Proteomes" id="UP000183987">
    <property type="component" value="Unassembled WGS sequence"/>
</dbReference>
<protein>
    <recommendedName>
        <fullName evidence="9">TRAP transporter small permease protein</fullName>
    </recommendedName>
</protein>
<feature type="transmembrane region" description="Helical" evidence="9">
    <location>
        <begin position="47"/>
        <end position="68"/>
    </location>
</feature>
<evidence type="ECO:0000256" key="8">
    <source>
        <dbReference type="ARBA" id="ARBA00038436"/>
    </source>
</evidence>
<dbReference type="GO" id="GO:0015740">
    <property type="term" value="P:C4-dicarboxylate transport"/>
    <property type="evidence" value="ECO:0007669"/>
    <property type="project" value="TreeGrafter"/>
</dbReference>
<evidence type="ECO:0000256" key="6">
    <source>
        <dbReference type="ARBA" id="ARBA00022989"/>
    </source>
</evidence>